<organism evidence="4 5">
    <name type="scientific">Paraburkholderia fungorum</name>
    <dbReference type="NCBI Taxonomy" id="134537"/>
    <lineage>
        <taxon>Bacteria</taxon>
        <taxon>Pseudomonadati</taxon>
        <taxon>Pseudomonadota</taxon>
        <taxon>Betaproteobacteria</taxon>
        <taxon>Burkholderiales</taxon>
        <taxon>Burkholderiaceae</taxon>
        <taxon>Paraburkholderia</taxon>
    </lineage>
</organism>
<dbReference type="RefSeq" id="WP_074769994.1">
    <property type="nucleotide sequence ID" value="NZ_FNKP01000002.1"/>
</dbReference>
<keyword evidence="2" id="KW-0231">Viral genome packaging</keyword>
<dbReference type="InterPro" id="IPR038713">
    <property type="entry name" value="Terminase_Gp1_N_sf"/>
</dbReference>
<proteinExistence type="predicted"/>
<evidence type="ECO:0000256" key="1">
    <source>
        <dbReference type="ARBA" id="ARBA00022612"/>
    </source>
</evidence>
<feature type="coiled-coil region" evidence="3">
    <location>
        <begin position="213"/>
        <end position="244"/>
    </location>
</feature>
<dbReference type="PANTHER" id="PTHR41328:SF2">
    <property type="entry name" value="TERMINASE SMALL SUBUNIT"/>
    <property type="match status" value="1"/>
</dbReference>
<keyword evidence="1" id="KW-1188">Viral release from host cell</keyword>
<dbReference type="Pfam" id="PF03592">
    <property type="entry name" value="Terminase_2"/>
    <property type="match status" value="1"/>
</dbReference>
<dbReference type="Proteomes" id="UP000183487">
    <property type="component" value="Unassembled WGS sequence"/>
</dbReference>
<dbReference type="AlphaFoldDB" id="A0A1H1III3"/>
<dbReference type="EMBL" id="FNKP01000002">
    <property type="protein sequence ID" value="SDR37557.1"/>
    <property type="molecule type" value="Genomic_DNA"/>
</dbReference>
<sequence>MALTDKQRRFVDEYLIDLNATQAAIRAGYSERTARSIAQENLTKPDIVAHLAERRKELASNTAISPEAVLQRWWDLANVDVNEIVEYRRQNCRHCWGIEFGYQWTHGEFEKAQRETEDDGKPLPSCEGGFGFDHKREPNPLCPECGGDGHGKIHVHDTRRLTGAARRLYAGVHQGKDGLKVLTDDRLRALDNVSRILGVYNDKRDDDGKALAAEKLRLENDRLRKSLDEEIKALEIARRKAELAAIEKGGGNSNAQLLAELISKLPS</sequence>
<keyword evidence="5" id="KW-1185">Reference proteome</keyword>
<protein>
    <submittedName>
        <fullName evidence="4">Terminase small subunit</fullName>
    </submittedName>
</protein>
<name>A0A1H1III3_9BURK</name>
<dbReference type="PANTHER" id="PTHR41328">
    <property type="entry name" value="TERMINASE SMALL SUBUNIT-RELATED"/>
    <property type="match status" value="1"/>
</dbReference>
<evidence type="ECO:0000256" key="3">
    <source>
        <dbReference type="SAM" id="Coils"/>
    </source>
</evidence>
<dbReference type="GO" id="GO:0051276">
    <property type="term" value="P:chromosome organization"/>
    <property type="evidence" value="ECO:0007669"/>
    <property type="project" value="InterPro"/>
</dbReference>
<evidence type="ECO:0000313" key="4">
    <source>
        <dbReference type="EMBL" id="SDR37557.1"/>
    </source>
</evidence>
<reference evidence="5" key="1">
    <citation type="submission" date="2016-10" db="EMBL/GenBank/DDBJ databases">
        <authorList>
            <person name="Varghese N."/>
        </authorList>
    </citation>
    <scope>NUCLEOTIDE SEQUENCE [LARGE SCALE GENOMIC DNA]</scope>
    <source>
        <strain evidence="5">GAS106B</strain>
    </source>
</reference>
<evidence type="ECO:0000256" key="2">
    <source>
        <dbReference type="ARBA" id="ARBA00023219"/>
    </source>
</evidence>
<dbReference type="InterPro" id="IPR052404">
    <property type="entry name" value="SPP1-like_terminase"/>
</dbReference>
<dbReference type="OrthoDB" id="8227562at2"/>
<accession>A0A1H1III3</accession>
<dbReference type="InterPro" id="IPR005335">
    <property type="entry name" value="Terminase_ssu"/>
</dbReference>
<keyword evidence="3" id="KW-0175">Coiled coil</keyword>
<dbReference type="Gene3D" id="1.10.10.1400">
    <property type="entry name" value="Terminase, small subunit, N-terminal DNA-binding domain, HTH motif"/>
    <property type="match status" value="1"/>
</dbReference>
<gene>
    <name evidence="4" type="ORF">SAMN05443245_5238</name>
</gene>
<evidence type="ECO:0000313" key="5">
    <source>
        <dbReference type="Proteomes" id="UP000183487"/>
    </source>
</evidence>